<organism evidence="3 4">
    <name type="scientific">Hymenobacter nivis</name>
    <dbReference type="NCBI Taxonomy" id="1850093"/>
    <lineage>
        <taxon>Bacteria</taxon>
        <taxon>Pseudomonadati</taxon>
        <taxon>Bacteroidota</taxon>
        <taxon>Cytophagia</taxon>
        <taxon>Cytophagales</taxon>
        <taxon>Hymenobacteraceae</taxon>
        <taxon>Hymenobacter</taxon>
    </lineage>
</organism>
<feature type="signal peptide" evidence="1">
    <location>
        <begin position="1"/>
        <end position="23"/>
    </location>
</feature>
<dbReference type="Pfam" id="PF13568">
    <property type="entry name" value="OMP_b-brl_2"/>
    <property type="match status" value="1"/>
</dbReference>
<comment type="caution">
    <text evidence="3">The sequence shown here is derived from an EMBL/GenBank/DDBJ whole genome shotgun (WGS) entry which is preliminary data.</text>
</comment>
<reference evidence="3 4" key="1">
    <citation type="journal article" date="2019" name="Environ. Microbiol.">
        <title>Species interactions and distinct microbial communities in high Arctic permafrost affected cryosols are associated with the CH4 and CO2 gas fluxes.</title>
        <authorList>
            <person name="Altshuler I."/>
            <person name="Hamel J."/>
            <person name="Turney S."/>
            <person name="Magnuson E."/>
            <person name="Levesque R."/>
            <person name="Greer C."/>
            <person name="Whyte L.G."/>
        </authorList>
    </citation>
    <scope>NUCLEOTIDE SEQUENCE [LARGE SCALE GENOMIC DNA]</scope>
    <source>
        <strain evidence="3 4">S9.2P</strain>
    </source>
</reference>
<name>A0A502HGF1_9BACT</name>
<accession>A0A502HGF1</accession>
<evidence type="ECO:0000313" key="3">
    <source>
        <dbReference type="EMBL" id="TPG72436.1"/>
    </source>
</evidence>
<dbReference type="RefSeq" id="WP_140465216.1">
    <property type="nucleotide sequence ID" value="NZ_RCYZ01000001.1"/>
</dbReference>
<gene>
    <name evidence="3" type="ORF">EAH73_04205</name>
</gene>
<protein>
    <submittedName>
        <fullName evidence="3">PorT family protein</fullName>
    </submittedName>
</protein>
<feature type="domain" description="Outer membrane protein beta-barrel" evidence="2">
    <location>
        <begin position="229"/>
        <end position="371"/>
    </location>
</feature>
<dbReference type="Proteomes" id="UP000317646">
    <property type="component" value="Unassembled WGS sequence"/>
</dbReference>
<dbReference type="OrthoDB" id="952442at2"/>
<dbReference type="AlphaFoldDB" id="A0A502HGF1"/>
<proteinExistence type="predicted"/>
<keyword evidence="1" id="KW-0732">Signal</keyword>
<sequence length="418" mass="45351">MRKNYFGLLLLAAIGAGPRAAQAQADFRPGYLVRPAGDTLRGEIDYRDARTSATQCRFRPSPGAPATVFSPTELRAYGLPAERKHYRALTPAGAPQPAFLEVLVSGVANLYALRDADRADHYYVATETFPLTELVHRKVMQEQASVMHEQNIYRTTLAQALAGCPVAQTQLPALRYTAAELARAVAAYNNCQAPPADVAAIAAAGGTPRGPRPRLGIVLGAERTAMNVDFTDMYNGAHTVRFSPKIAPIGGLFLAVPLGALSRKLSLEVELLYESLRYDQAFGNAYSSASDRYTFDLAYLRLPLLVRYTYPTGRVRPFVEAGPVLAYAMQLDNSLVKTDNQGNASAPTGFYQNNFRSLQEGLAGSLGGQFGYANGRQAALLVRYETDTGWAGGMGLKTWSNHVYALLTLDLFWPAAAK</sequence>
<dbReference type="InterPro" id="IPR025665">
    <property type="entry name" value="Beta-barrel_OMP_2"/>
</dbReference>
<dbReference type="EMBL" id="RCYZ01000001">
    <property type="protein sequence ID" value="TPG72436.1"/>
    <property type="molecule type" value="Genomic_DNA"/>
</dbReference>
<evidence type="ECO:0000259" key="2">
    <source>
        <dbReference type="Pfam" id="PF13568"/>
    </source>
</evidence>
<evidence type="ECO:0000256" key="1">
    <source>
        <dbReference type="SAM" id="SignalP"/>
    </source>
</evidence>
<feature type="chain" id="PRO_5021387446" evidence="1">
    <location>
        <begin position="24"/>
        <end position="418"/>
    </location>
</feature>
<evidence type="ECO:0000313" key="4">
    <source>
        <dbReference type="Proteomes" id="UP000317646"/>
    </source>
</evidence>
<keyword evidence="4" id="KW-1185">Reference proteome</keyword>